<evidence type="ECO:0000313" key="2">
    <source>
        <dbReference type="Proteomes" id="UP000011717"/>
    </source>
</evidence>
<name>M2U276_9SPHN</name>
<dbReference type="RefSeq" id="WP_008603651.1">
    <property type="nucleotide sequence ID" value="NZ_AMRV01000012.1"/>
</dbReference>
<proteinExistence type="predicted"/>
<gene>
    <name evidence="1" type="ORF">C725_2687</name>
</gene>
<dbReference type="AlphaFoldDB" id="M2U276"/>
<comment type="caution">
    <text evidence="1">The sequence shown here is derived from an EMBL/GenBank/DDBJ whole genome shotgun (WGS) entry which is preliminary data.</text>
</comment>
<evidence type="ECO:0000313" key="1">
    <source>
        <dbReference type="EMBL" id="EMD81898.1"/>
    </source>
</evidence>
<reference evidence="1 2" key="1">
    <citation type="journal article" date="2013" name="Genome Announc.">
        <title>Draft Genome Sequence of Strain JLT2015T, Belonging to the Family Sphingomonadaceae of the Alphaproteobacteria.</title>
        <authorList>
            <person name="Tang K."/>
            <person name="Liu K."/>
            <person name="Li S."/>
            <person name="Jiao N."/>
        </authorList>
    </citation>
    <scope>NUCLEOTIDE SEQUENCE [LARGE SCALE GENOMIC DNA]</scope>
    <source>
        <strain evidence="1 2">JLT2015</strain>
    </source>
</reference>
<protein>
    <submittedName>
        <fullName evidence="1">Uncharacterized protein</fullName>
    </submittedName>
</protein>
<keyword evidence="2" id="KW-1185">Reference proteome</keyword>
<dbReference type="OrthoDB" id="7595271at2"/>
<accession>M2U276</accession>
<dbReference type="Proteomes" id="UP000011717">
    <property type="component" value="Unassembled WGS sequence"/>
</dbReference>
<dbReference type="EMBL" id="AMRV01000012">
    <property type="protein sequence ID" value="EMD81898.1"/>
    <property type="molecule type" value="Genomic_DNA"/>
</dbReference>
<organism evidence="1 2">
    <name type="scientific">Pacificimonas flava</name>
    <dbReference type="NCBI Taxonomy" id="1234595"/>
    <lineage>
        <taxon>Bacteria</taxon>
        <taxon>Pseudomonadati</taxon>
        <taxon>Pseudomonadota</taxon>
        <taxon>Alphaproteobacteria</taxon>
        <taxon>Sphingomonadales</taxon>
        <taxon>Sphingosinicellaceae</taxon>
        <taxon>Pacificimonas</taxon>
    </lineage>
</organism>
<sequence>MKGEEFVAAVTALVEAHPHIRQSGDRHPAHCNLYSTAAGLPVATEPERKRVANIWVRADSVRQHRLAEIESEFFDHRTFDVSKPNHNLFREPGFKDADLIRFQANSLWQAVQVLSEVAGDGL</sequence>